<evidence type="ECO:0000259" key="13">
    <source>
        <dbReference type="PROSITE" id="PS50835"/>
    </source>
</evidence>
<dbReference type="GO" id="GO:0007169">
    <property type="term" value="P:cell surface receptor protein tyrosine kinase signaling pathway"/>
    <property type="evidence" value="ECO:0007669"/>
    <property type="project" value="TreeGrafter"/>
</dbReference>
<evidence type="ECO:0000256" key="8">
    <source>
        <dbReference type="ARBA" id="ARBA00023319"/>
    </source>
</evidence>
<evidence type="ECO:0000256" key="4">
    <source>
        <dbReference type="ARBA" id="ARBA00022989"/>
    </source>
</evidence>
<name>A0A8J2RVJ2_9CRUS</name>
<dbReference type="Gene3D" id="1.10.510.10">
    <property type="entry name" value="Transferase(Phosphotransferase) domain 1"/>
    <property type="match status" value="1"/>
</dbReference>
<feature type="domain" description="C-type lectin" evidence="12">
    <location>
        <begin position="1"/>
        <end position="112"/>
    </location>
</feature>
<keyword evidence="8" id="KW-0393">Immunoglobulin domain</keyword>
<evidence type="ECO:0000256" key="6">
    <source>
        <dbReference type="ARBA" id="ARBA00023157"/>
    </source>
</evidence>
<dbReference type="Pfam" id="PF07714">
    <property type="entry name" value="PK_Tyr_Ser-Thr"/>
    <property type="match status" value="2"/>
</dbReference>
<dbReference type="GO" id="GO:0004714">
    <property type="term" value="F:transmembrane receptor protein tyrosine kinase activity"/>
    <property type="evidence" value="ECO:0007669"/>
    <property type="project" value="UniProtKB-EC"/>
</dbReference>
<protein>
    <recommendedName>
        <fullName evidence="2">receptor protein-tyrosine kinase</fullName>
        <ecNumber evidence="2">2.7.10.1</ecNumber>
    </recommendedName>
</protein>
<feature type="domain" description="Ig-like" evidence="13">
    <location>
        <begin position="612"/>
        <end position="706"/>
    </location>
</feature>
<dbReference type="AlphaFoldDB" id="A0A8J2RVJ2"/>
<gene>
    <name evidence="14" type="ORF">DGAL_LOCUS10480</name>
</gene>
<dbReference type="Gene3D" id="3.30.200.20">
    <property type="entry name" value="Phosphorylase Kinase, domain 1"/>
    <property type="match status" value="1"/>
</dbReference>
<keyword evidence="9" id="KW-0547">Nucleotide-binding</keyword>
<dbReference type="CDD" id="cd00037">
    <property type="entry name" value="CLECT"/>
    <property type="match status" value="1"/>
</dbReference>
<dbReference type="InterPro" id="IPR050122">
    <property type="entry name" value="RTK"/>
</dbReference>
<keyword evidence="5 10" id="KW-0472">Membrane</keyword>
<dbReference type="OrthoDB" id="6347663at2759"/>
<dbReference type="SMART" id="SM00409">
    <property type="entry name" value="IG"/>
    <property type="match status" value="4"/>
</dbReference>
<dbReference type="InterPro" id="IPR020635">
    <property type="entry name" value="Tyr_kinase_cat_dom"/>
</dbReference>
<feature type="domain" description="Ig-like" evidence="13">
    <location>
        <begin position="364"/>
        <end position="464"/>
    </location>
</feature>
<evidence type="ECO:0000256" key="7">
    <source>
        <dbReference type="ARBA" id="ARBA00023180"/>
    </source>
</evidence>
<dbReference type="Pfam" id="PF00059">
    <property type="entry name" value="Lectin_C"/>
    <property type="match status" value="1"/>
</dbReference>
<comment type="subcellular location">
    <subcellularLocation>
        <location evidence="1">Membrane</location>
        <topology evidence="1">Single-pass membrane protein</topology>
    </subcellularLocation>
</comment>
<evidence type="ECO:0000256" key="2">
    <source>
        <dbReference type="ARBA" id="ARBA00011902"/>
    </source>
</evidence>
<dbReference type="GO" id="GO:0005886">
    <property type="term" value="C:plasma membrane"/>
    <property type="evidence" value="ECO:0007669"/>
    <property type="project" value="TreeGrafter"/>
</dbReference>
<dbReference type="PROSITE" id="PS00107">
    <property type="entry name" value="PROTEIN_KINASE_ATP"/>
    <property type="match status" value="1"/>
</dbReference>
<proteinExistence type="predicted"/>
<dbReference type="Gene3D" id="3.10.100.10">
    <property type="entry name" value="Mannose-Binding Protein A, subunit A"/>
    <property type="match status" value="1"/>
</dbReference>
<dbReference type="InterPro" id="IPR013783">
    <property type="entry name" value="Ig-like_fold"/>
</dbReference>
<evidence type="ECO:0000313" key="14">
    <source>
        <dbReference type="EMBL" id="CAH0107189.1"/>
    </source>
</evidence>
<dbReference type="InterPro" id="IPR017441">
    <property type="entry name" value="Protein_kinase_ATP_BS"/>
</dbReference>
<dbReference type="InterPro" id="IPR011009">
    <property type="entry name" value="Kinase-like_dom_sf"/>
</dbReference>
<dbReference type="SUPFAM" id="SSF56436">
    <property type="entry name" value="C-type lectin-like"/>
    <property type="match status" value="1"/>
</dbReference>
<keyword evidence="15" id="KW-1185">Reference proteome</keyword>
<evidence type="ECO:0000259" key="12">
    <source>
        <dbReference type="PROSITE" id="PS50041"/>
    </source>
</evidence>
<dbReference type="EMBL" id="CAKKLH010000257">
    <property type="protein sequence ID" value="CAH0107189.1"/>
    <property type="molecule type" value="Genomic_DNA"/>
</dbReference>
<dbReference type="FunFam" id="3.30.200.20:FF:000776">
    <property type="entry name" value="Flk-1 receptor"/>
    <property type="match status" value="1"/>
</dbReference>
<feature type="domain" description="Ig-like" evidence="13">
    <location>
        <begin position="223"/>
        <end position="337"/>
    </location>
</feature>
<dbReference type="SMART" id="SM00219">
    <property type="entry name" value="TyrKc"/>
    <property type="match status" value="1"/>
</dbReference>
<evidence type="ECO:0000256" key="10">
    <source>
        <dbReference type="SAM" id="Phobius"/>
    </source>
</evidence>
<dbReference type="PANTHER" id="PTHR24416:SF600">
    <property type="entry name" value="PDGF- AND VEGF-RECEPTOR RELATED, ISOFORM J"/>
    <property type="match status" value="1"/>
</dbReference>
<dbReference type="Proteomes" id="UP000789390">
    <property type="component" value="Unassembled WGS sequence"/>
</dbReference>
<comment type="caution">
    <text evidence="14">The sequence shown here is derived from an EMBL/GenBank/DDBJ whole genome shotgun (WGS) entry which is preliminary data.</text>
</comment>
<keyword evidence="7" id="KW-0325">Glycoprotein</keyword>
<dbReference type="GO" id="GO:0005524">
    <property type="term" value="F:ATP binding"/>
    <property type="evidence" value="ECO:0007669"/>
    <property type="project" value="UniProtKB-UniRule"/>
</dbReference>
<dbReference type="SUPFAM" id="SSF56112">
    <property type="entry name" value="Protein kinase-like (PK-like)"/>
    <property type="match status" value="2"/>
</dbReference>
<keyword evidence="6" id="KW-1015">Disulfide bond</keyword>
<evidence type="ECO:0000256" key="5">
    <source>
        <dbReference type="ARBA" id="ARBA00023136"/>
    </source>
</evidence>
<dbReference type="GO" id="GO:0043235">
    <property type="term" value="C:receptor complex"/>
    <property type="evidence" value="ECO:0007669"/>
    <property type="project" value="TreeGrafter"/>
</dbReference>
<sequence length="989" mass="111690">MVRENADHNCHNHQMQLLSIESQVENEFVTNLVNENKNLISNQFWIAGYNANLNTNNWVWQYPNLNVTKPFTYQNWCPNEPNNLDNQERFMAIINNCWHDVPGIFNWPSVCKRQANVFDPNLNRHFFYTFPGERNAVIPCRPAALTVGNIRVDISKEMNKESGVYYQIILNGTSVVNKNYEYDPLKGFVIRNVSMKDNGTYKCSAFQGMKEAWQLFHVFVTGVKLKVEPPSDPLLEGSNLTLKCDSQKLKRRDPPFDPVEWSVVFSDSTSRIETILTPTNSVVLPTGVQLKFLSETENEVAILMISNVSIAMSGSYRCQSTFHGSENSVQLMSNPFSINILKKVDWSEKIHQHKGQELKGILTPASTSADNYRVVPVSSDVSISCTFGTSGYLSYYQWRWEQFDDNPEYTSQRNEDISSRLTVTRTINSLDGTDNFTMLLKNVTHSNAGLFTCVLNGSPSMSASQYIYVDDRNQSDKHGNIYLVKSSSRNTYNRSMGQSSIIPCRPAHPSIGIDISKLWKRGESELIIVNGTSSDDNYEYNPQKGFIIHRVLPEHDELEFLCSPTGNRGKLKEIKFSIMVTGLYVECEAGCTSSQRINGLLNSQVNPIAIRGENKIELNCYAYLNKNEPSVFEWLFISDAGVESKISYSKEQTEIKLSPTRPIINTKNEVKSRKLTISNVTEKSFGTYKCLVQADVGNYSESINLEAVSKNQADQTVVIASVAIAVVLLLMAIAIFLVYLHKNDKKKLTELEHLLRGNSSQMNPNDPLDEQIDLLPYDKRWEFPRNRLTLGKQLGVGCFARVVQAQAVGINDGSEDSVSTVAVKMVRSRTNAAAYEGLISELKILIHLGAHVNILNLLGACTKRINRGFTDEFAFLQALKNGYRMEKPEHTPNCVAQVLEGCWKADPNQRPTFGQIEESLDGPLESFVTSFYLQLNEDYQRLNFEKRTYENFSVKPDNSAGKNEGRKLARLASPVCRLSSTKNMERTVL</sequence>
<dbReference type="EC" id="2.7.10.1" evidence="2"/>
<dbReference type="InterPro" id="IPR001245">
    <property type="entry name" value="Ser-Thr/Tyr_kinase_cat_dom"/>
</dbReference>
<dbReference type="InterPro" id="IPR016187">
    <property type="entry name" value="CTDL_fold"/>
</dbReference>
<dbReference type="InterPro" id="IPR036179">
    <property type="entry name" value="Ig-like_dom_sf"/>
</dbReference>
<feature type="transmembrane region" description="Helical" evidence="10">
    <location>
        <begin position="717"/>
        <end position="740"/>
    </location>
</feature>
<evidence type="ECO:0000313" key="15">
    <source>
        <dbReference type="Proteomes" id="UP000789390"/>
    </source>
</evidence>
<evidence type="ECO:0000256" key="1">
    <source>
        <dbReference type="ARBA" id="ARBA00004167"/>
    </source>
</evidence>
<reference evidence="14" key="1">
    <citation type="submission" date="2021-11" db="EMBL/GenBank/DDBJ databases">
        <authorList>
            <person name="Schell T."/>
        </authorList>
    </citation>
    <scope>NUCLEOTIDE SEQUENCE</scope>
    <source>
        <strain evidence="14">M5</strain>
    </source>
</reference>
<dbReference type="InterPro" id="IPR000719">
    <property type="entry name" value="Prot_kinase_dom"/>
</dbReference>
<dbReference type="SUPFAM" id="SSF48726">
    <property type="entry name" value="Immunoglobulin"/>
    <property type="match status" value="4"/>
</dbReference>
<dbReference type="PANTHER" id="PTHR24416">
    <property type="entry name" value="TYROSINE-PROTEIN KINASE RECEPTOR"/>
    <property type="match status" value="1"/>
</dbReference>
<keyword evidence="3 10" id="KW-0812">Transmembrane</keyword>
<accession>A0A8J2RVJ2</accession>
<dbReference type="PROSITE" id="PS50011">
    <property type="entry name" value="PROTEIN_KINASE_DOM"/>
    <property type="match status" value="1"/>
</dbReference>
<dbReference type="InterPro" id="IPR003599">
    <property type="entry name" value="Ig_sub"/>
</dbReference>
<dbReference type="InterPro" id="IPR016186">
    <property type="entry name" value="C-type_lectin-like/link_sf"/>
</dbReference>
<evidence type="ECO:0000256" key="3">
    <source>
        <dbReference type="ARBA" id="ARBA00022692"/>
    </source>
</evidence>
<keyword evidence="9" id="KW-0067">ATP-binding</keyword>
<keyword evidence="4 10" id="KW-1133">Transmembrane helix</keyword>
<dbReference type="PROSITE" id="PS50835">
    <property type="entry name" value="IG_LIKE"/>
    <property type="match status" value="3"/>
</dbReference>
<dbReference type="PROSITE" id="PS50041">
    <property type="entry name" value="C_TYPE_LECTIN_2"/>
    <property type="match status" value="1"/>
</dbReference>
<evidence type="ECO:0000259" key="11">
    <source>
        <dbReference type="PROSITE" id="PS50011"/>
    </source>
</evidence>
<dbReference type="InterPro" id="IPR007110">
    <property type="entry name" value="Ig-like_dom"/>
</dbReference>
<organism evidence="14 15">
    <name type="scientific">Daphnia galeata</name>
    <dbReference type="NCBI Taxonomy" id="27404"/>
    <lineage>
        <taxon>Eukaryota</taxon>
        <taxon>Metazoa</taxon>
        <taxon>Ecdysozoa</taxon>
        <taxon>Arthropoda</taxon>
        <taxon>Crustacea</taxon>
        <taxon>Branchiopoda</taxon>
        <taxon>Diplostraca</taxon>
        <taxon>Cladocera</taxon>
        <taxon>Anomopoda</taxon>
        <taxon>Daphniidae</taxon>
        <taxon>Daphnia</taxon>
    </lineage>
</organism>
<evidence type="ECO:0000256" key="9">
    <source>
        <dbReference type="PROSITE-ProRule" id="PRU10141"/>
    </source>
</evidence>
<feature type="domain" description="Protein kinase" evidence="11">
    <location>
        <begin position="788"/>
        <end position="989"/>
    </location>
</feature>
<dbReference type="Gene3D" id="2.60.40.10">
    <property type="entry name" value="Immunoglobulins"/>
    <property type="match status" value="5"/>
</dbReference>
<dbReference type="InterPro" id="IPR001304">
    <property type="entry name" value="C-type_lectin-like"/>
</dbReference>
<feature type="binding site" evidence="9">
    <location>
        <position position="824"/>
    </location>
    <ligand>
        <name>ATP</name>
        <dbReference type="ChEBI" id="CHEBI:30616"/>
    </ligand>
</feature>